<dbReference type="InterPro" id="IPR051559">
    <property type="entry name" value="HIF_prolyl_hydroxylases"/>
</dbReference>
<dbReference type="Gene3D" id="2.60.120.620">
    <property type="entry name" value="q2cbj1_9rhob like domain"/>
    <property type="match status" value="1"/>
</dbReference>
<evidence type="ECO:0000259" key="2">
    <source>
        <dbReference type="Pfam" id="PF13640"/>
    </source>
</evidence>
<dbReference type="GO" id="GO:0008198">
    <property type="term" value="F:ferrous iron binding"/>
    <property type="evidence" value="ECO:0007669"/>
    <property type="project" value="TreeGrafter"/>
</dbReference>
<dbReference type="GO" id="GO:0031543">
    <property type="term" value="F:peptidyl-proline dioxygenase activity"/>
    <property type="evidence" value="ECO:0007669"/>
    <property type="project" value="TreeGrafter"/>
</dbReference>
<keyword evidence="1" id="KW-0847">Vitamin C</keyword>
<dbReference type="PANTHER" id="PTHR12907:SF26">
    <property type="entry name" value="HIF PROLYL HYDROXYLASE, ISOFORM C"/>
    <property type="match status" value="1"/>
</dbReference>
<feature type="domain" description="Prolyl 4-hydroxylase alpha subunit Fe(2+) 2OG dioxygenase" evidence="2">
    <location>
        <begin position="50"/>
        <end position="88"/>
    </location>
</feature>
<evidence type="ECO:0000313" key="3">
    <source>
        <dbReference type="EMBL" id="OLP86305.1"/>
    </source>
</evidence>
<dbReference type="GO" id="GO:0071456">
    <property type="term" value="P:cellular response to hypoxia"/>
    <property type="evidence" value="ECO:0007669"/>
    <property type="project" value="TreeGrafter"/>
</dbReference>
<name>A0A1Q9CTU3_SYMMI</name>
<dbReference type="OrthoDB" id="329133at2759"/>
<dbReference type="Proteomes" id="UP000186817">
    <property type="component" value="Unassembled WGS sequence"/>
</dbReference>
<organism evidence="3 4">
    <name type="scientific">Symbiodinium microadriaticum</name>
    <name type="common">Dinoflagellate</name>
    <name type="synonym">Zooxanthella microadriatica</name>
    <dbReference type="NCBI Taxonomy" id="2951"/>
    <lineage>
        <taxon>Eukaryota</taxon>
        <taxon>Sar</taxon>
        <taxon>Alveolata</taxon>
        <taxon>Dinophyceae</taxon>
        <taxon>Suessiales</taxon>
        <taxon>Symbiodiniaceae</taxon>
        <taxon>Symbiodinium</taxon>
    </lineage>
</organism>
<evidence type="ECO:0000313" key="4">
    <source>
        <dbReference type="Proteomes" id="UP000186817"/>
    </source>
</evidence>
<evidence type="ECO:0000256" key="1">
    <source>
        <dbReference type="ARBA" id="ARBA00022896"/>
    </source>
</evidence>
<dbReference type="EMBL" id="LSRX01000923">
    <property type="protein sequence ID" value="OLP86305.1"/>
    <property type="molecule type" value="Genomic_DNA"/>
</dbReference>
<proteinExistence type="predicted"/>
<sequence>MCVTASTTTQAAAFLVYGCIRHSTSCGFQCNAGSPSTPVLGSFVEALTGYVVDVAPLADRLVLFSSEWLEHEVLPAYAERWAVTTWFY</sequence>
<keyword evidence="4" id="KW-1185">Reference proteome</keyword>
<reference evidence="3 4" key="1">
    <citation type="submission" date="2016-02" db="EMBL/GenBank/DDBJ databases">
        <title>Genome analysis of coral dinoflagellate symbionts highlights evolutionary adaptations to a symbiotic lifestyle.</title>
        <authorList>
            <person name="Aranda M."/>
            <person name="Li Y."/>
            <person name="Liew Y.J."/>
            <person name="Baumgarten S."/>
            <person name="Simakov O."/>
            <person name="Wilson M."/>
            <person name="Piel J."/>
            <person name="Ashoor H."/>
            <person name="Bougouffa S."/>
            <person name="Bajic V.B."/>
            <person name="Ryu T."/>
            <person name="Ravasi T."/>
            <person name="Bayer T."/>
            <person name="Micklem G."/>
            <person name="Kim H."/>
            <person name="Bhak J."/>
            <person name="Lajeunesse T.C."/>
            <person name="Voolstra C.R."/>
        </authorList>
    </citation>
    <scope>NUCLEOTIDE SEQUENCE [LARGE SCALE GENOMIC DNA]</scope>
    <source>
        <strain evidence="3 4">CCMP2467</strain>
    </source>
</reference>
<dbReference type="AlphaFoldDB" id="A0A1Q9CTU3"/>
<protein>
    <submittedName>
        <fullName evidence="3">Prolyl 4-hydroxylase subunit alpha</fullName>
    </submittedName>
</protein>
<dbReference type="PANTHER" id="PTHR12907">
    <property type="entry name" value="EGL NINE HOMOLOG-RELATED"/>
    <property type="match status" value="1"/>
</dbReference>
<comment type="caution">
    <text evidence="3">The sequence shown here is derived from an EMBL/GenBank/DDBJ whole genome shotgun (WGS) entry which is preliminary data.</text>
</comment>
<dbReference type="InterPro" id="IPR044862">
    <property type="entry name" value="Pro_4_hyd_alph_FE2OG_OXY"/>
</dbReference>
<dbReference type="Pfam" id="PF13640">
    <property type="entry name" value="2OG-FeII_Oxy_3"/>
    <property type="match status" value="1"/>
</dbReference>
<gene>
    <name evidence="3" type="primary">phyA</name>
    <name evidence="3" type="ORF">AK812_SmicGene32595</name>
</gene>
<accession>A0A1Q9CTU3</accession>
<dbReference type="GO" id="GO:0031418">
    <property type="term" value="F:L-ascorbic acid binding"/>
    <property type="evidence" value="ECO:0007669"/>
    <property type="project" value="UniProtKB-KW"/>
</dbReference>